<feature type="region of interest" description="Disordered" evidence="1">
    <location>
        <begin position="1"/>
        <end position="29"/>
    </location>
</feature>
<protein>
    <submittedName>
        <fullName evidence="2">Uncharacterized protein</fullName>
    </submittedName>
</protein>
<gene>
    <name evidence="2" type="ORF">LCGC14_0413380</name>
</gene>
<evidence type="ECO:0000313" key="2">
    <source>
        <dbReference type="EMBL" id="KKN72201.1"/>
    </source>
</evidence>
<name>A0A0F9VF49_9ZZZZ</name>
<sequence length="68" mass="7545">MSRTKKGVVVSQERSLQGPAGDAEDGKGESINVTVMLDENFSMRFELPAEEASEWYVGRKVKLKLQAD</sequence>
<evidence type="ECO:0000256" key="1">
    <source>
        <dbReference type="SAM" id="MobiDB-lite"/>
    </source>
</evidence>
<proteinExistence type="predicted"/>
<comment type="caution">
    <text evidence="2">The sequence shown here is derived from an EMBL/GenBank/DDBJ whole genome shotgun (WGS) entry which is preliminary data.</text>
</comment>
<dbReference type="AlphaFoldDB" id="A0A0F9VF49"/>
<reference evidence="2" key="1">
    <citation type="journal article" date="2015" name="Nature">
        <title>Complex archaea that bridge the gap between prokaryotes and eukaryotes.</title>
        <authorList>
            <person name="Spang A."/>
            <person name="Saw J.H."/>
            <person name="Jorgensen S.L."/>
            <person name="Zaremba-Niedzwiedzka K."/>
            <person name="Martijn J."/>
            <person name="Lind A.E."/>
            <person name="van Eijk R."/>
            <person name="Schleper C."/>
            <person name="Guy L."/>
            <person name="Ettema T.J."/>
        </authorList>
    </citation>
    <scope>NUCLEOTIDE SEQUENCE</scope>
</reference>
<dbReference type="EMBL" id="LAZR01000367">
    <property type="protein sequence ID" value="KKN72201.1"/>
    <property type="molecule type" value="Genomic_DNA"/>
</dbReference>
<accession>A0A0F9VF49</accession>
<organism evidence="2">
    <name type="scientific">marine sediment metagenome</name>
    <dbReference type="NCBI Taxonomy" id="412755"/>
    <lineage>
        <taxon>unclassified sequences</taxon>
        <taxon>metagenomes</taxon>
        <taxon>ecological metagenomes</taxon>
    </lineage>
</organism>